<reference evidence="2" key="2">
    <citation type="submission" date="2020-09" db="EMBL/GenBank/DDBJ databases">
        <authorList>
            <person name="Sun Q."/>
            <person name="Ohkuma M."/>
        </authorList>
    </citation>
    <scope>NUCLEOTIDE SEQUENCE</scope>
    <source>
        <strain evidence="2">JCM 14371</strain>
    </source>
</reference>
<accession>A0A917PA08</accession>
<name>A0A917PA08_9DEIO</name>
<dbReference type="Proteomes" id="UP000635726">
    <property type="component" value="Unassembled WGS sequence"/>
</dbReference>
<evidence type="ECO:0000256" key="1">
    <source>
        <dbReference type="SAM" id="MobiDB-lite"/>
    </source>
</evidence>
<dbReference type="AlphaFoldDB" id="A0A917PA08"/>
<sequence length="644" mass="68003">MSSDRPAPAFPASLRKRVHASGGTGRRSALLATLTLLLAACGQQTPPATDAVTGDAAGSAALSAEKLRAPDFGPNVRIFDPSMSTADIQAAVDAITAQQVGNQFGRERYALLFRPGTYGTPDKPLIIQVGYYTEVAGLGRNPTDVVINGHVDAYNQCDAGGCIALNNFWRSVSNLTVNVLGLDGCRSSATFWAVSQASPMRRVNITGGKLSLMDYCTAGPQYASGGFIADSSLGSVINGSQQQFLVRDSALTDWSNGVWNQVFAGVNGAPAQNFGAGGVYTTLAQTPASREKPYLYVDAQGSTRVFVPDARRGSRGTTWQGGQTPGTSLPISDFYVARPSDSAQTLNAQLAQGRNLLLTPGVYSLDRTLNVRRPGTVVLGLGVATLVPQNGVVALAVSDVPGVDIAGVMFDAGPVNSPVLLRVGTRRGRDDRGDDRDREGRGDDARTPTALQDVFFRIGGAQAGRATLSLEVNTDGTLLDDVWAWRADHGEGVGWTVNTADTGLIVNGDDVTATGLFVEHYQKDEVVWNGERGRTVMFQNEMPYDAPSQAAWQHGAVLGYAGYRVADRVRTHEGWGMGSYIFTNVDPTIHATHGFEVPVKPGVRLHDLLTVQLGAGTIDHVVNTTGAPVTGAAVGAPSIVVDYP</sequence>
<evidence type="ECO:0000313" key="2">
    <source>
        <dbReference type="EMBL" id="GGJ68197.1"/>
    </source>
</evidence>
<dbReference type="CDD" id="cd23669">
    <property type="entry name" value="GH55_SacteLam55A-like"/>
    <property type="match status" value="1"/>
</dbReference>
<protein>
    <recommendedName>
        <fullName evidence="4">Adenylyl cyclase</fullName>
    </recommendedName>
</protein>
<feature type="region of interest" description="Disordered" evidence="1">
    <location>
        <begin position="423"/>
        <end position="446"/>
    </location>
</feature>
<dbReference type="InterPro" id="IPR012334">
    <property type="entry name" value="Pectin_lyas_fold"/>
</dbReference>
<dbReference type="Gene3D" id="2.160.20.10">
    <property type="entry name" value="Single-stranded right-handed beta-helix, Pectin lyase-like"/>
    <property type="match status" value="2"/>
</dbReference>
<evidence type="ECO:0008006" key="4">
    <source>
        <dbReference type="Google" id="ProtNLM"/>
    </source>
</evidence>
<gene>
    <name evidence="2" type="ORF">GCM10008939_10700</name>
</gene>
<reference evidence="2" key="1">
    <citation type="journal article" date="2014" name="Int. J. Syst. Evol. Microbiol.">
        <title>Complete genome sequence of Corynebacterium casei LMG S-19264T (=DSM 44701T), isolated from a smear-ripened cheese.</title>
        <authorList>
            <consortium name="US DOE Joint Genome Institute (JGI-PGF)"/>
            <person name="Walter F."/>
            <person name="Albersmeier A."/>
            <person name="Kalinowski J."/>
            <person name="Ruckert C."/>
        </authorList>
    </citation>
    <scope>NUCLEOTIDE SEQUENCE</scope>
    <source>
        <strain evidence="2">JCM 14371</strain>
    </source>
</reference>
<comment type="caution">
    <text evidence="2">The sequence shown here is derived from an EMBL/GenBank/DDBJ whole genome shotgun (WGS) entry which is preliminary data.</text>
</comment>
<keyword evidence="3" id="KW-1185">Reference proteome</keyword>
<evidence type="ECO:0000313" key="3">
    <source>
        <dbReference type="Proteomes" id="UP000635726"/>
    </source>
</evidence>
<proteinExistence type="predicted"/>
<dbReference type="EMBL" id="BMOE01000002">
    <property type="protein sequence ID" value="GGJ68197.1"/>
    <property type="molecule type" value="Genomic_DNA"/>
</dbReference>
<feature type="compositionally biased region" description="Basic and acidic residues" evidence="1">
    <location>
        <begin position="427"/>
        <end position="446"/>
    </location>
</feature>
<organism evidence="2 3">
    <name type="scientific">Deinococcus aquiradiocola</name>
    <dbReference type="NCBI Taxonomy" id="393059"/>
    <lineage>
        <taxon>Bacteria</taxon>
        <taxon>Thermotogati</taxon>
        <taxon>Deinococcota</taxon>
        <taxon>Deinococci</taxon>
        <taxon>Deinococcales</taxon>
        <taxon>Deinococcaceae</taxon>
        <taxon>Deinococcus</taxon>
    </lineage>
</organism>
<dbReference type="RefSeq" id="WP_188961226.1">
    <property type="nucleotide sequence ID" value="NZ_BMOE01000002.1"/>
</dbReference>
<dbReference type="InterPro" id="IPR059186">
    <property type="entry name" value="SACTE_4363"/>
</dbReference>